<name>A0A8H7ZZM0_9FUNG</name>
<feature type="region of interest" description="Disordered" evidence="1">
    <location>
        <begin position="159"/>
        <end position="214"/>
    </location>
</feature>
<evidence type="ECO:0000256" key="1">
    <source>
        <dbReference type="SAM" id="MobiDB-lite"/>
    </source>
</evidence>
<dbReference type="AlphaFoldDB" id="A0A8H7ZZM0"/>
<feature type="compositionally biased region" description="Basic and acidic residues" evidence="1">
    <location>
        <begin position="45"/>
        <end position="55"/>
    </location>
</feature>
<feature type="compositionally biased region" description="Polar residues" evidence="1">
    <location>
        <begin position="191"/>
        <end position="214"/>
    </location>
</feature>
<gene>
    <name evidence="2" type="ORF">BJ554DRAFT_5362</name>
</gene>
<organism evidence="2 3">
    <name type="scientific">Olpidium bornovanus</name>
    <dbReference type="NCBI Taxonomy" id="278681"/>
    <lineage>
        <taxon>Eukaryota</taxon>
        <taxon>Fungi</taxon>
        <taxon>Fungi incertae sedis</taxon>
        <taxon>Olpidiomycota</taxon>
        <taxon>Olpidiomycotina</taxon>
        <taxon>Olpidiomycetes</taxon>
        <taxon>Olpidiales</taxon>
        <taxon>Olpidiaceae</taxon>
        <taxon>Olpidium</taxon>
    </lineage>
</organism>
<evidence type="ECO:0000313" key="2">
    <source>
        <dbReference type="EMBL" id="KAG5462327.1"/>
    </source>
</evidence>
<protein>
    <submittedName>
        <fullName evidence="2">Uncharacterized protein</fullName>
    </submittedName>
</protein>
<dbReference type="EMBL" id="JAEFCI010002297">
    <property type="protein sequence ID" value="KAG5462327.1"/>
    <property type="molecule type" value="Genomic_DNA"/>
</dbReference>
<accession>A0A8H7ZZM0</accession>
<feature type="non-terminal residue" evidence="2">
    <location>
        <position position="1"/>
    </location>
</feature>
<dbReference type="Proteomes" id="UP000673691">
    <property type="component" value="Unassembled WGS sequence"/>
</dbReference>
<reference evidence="2 3" key="1">
    <citation type="journal article" name="Sci. Rep.">
        <title>Genome-scale phylogenetic analyses confirm Olpidium as the closest living zoosporic fungus to the non-flagellated, terrestrial fungi.</title>
        <authorList>
            <person name="Chang Y."/>
            <person name="Rochon D."/>
            <person name="Sekimoto S."/>
            <person name="Wang Y."/>
            <person name="Chovatia M."/>
            <person name="Sandor L."/>
            <person name="Salamov A."/>
            <person name="Grigoriev I.V."/>
            <person name="Stajich J.E."/>
            <person name="Spatafora J.W."/>
        </authorList>
    </citation>
    <scope>NUCLEOTIDE SEQUENCE [LARGE SCALE GENOMIC DNA]</scope>
    <source>
        <strain evidence="2">S191</strain>
    </source>
</reference>
<feature type="region of interest" description="Disordered" evidence="1">
    <location>
        <begin position="14"/>
        <end position="64"/>
    </location>
</feature>
<evidence type="ECO:0000313" key="3">
    <source>
        <dbReference type="Proteomes" id="UP000673691"/>
    </source>
</evidence>
<comment type="caution">
    <text evidence="2">The sequence shown here is derived from an EMBL/GenBank/DDBJ whole genome shotgun (WGS) entry which is preliminary data.</text>
</comment>
<keyword evidence="3" id="KW-1185">Reference proteome</keyword>
<sequence>LRSSLTLLPVSPLASHPRIPFVSPAPSSTTSEGVGRRRGSRKEKKAPPDKRRAREVATFYSSKDSRRHKRYRFPGEIPGAAQVPSSVLAVITQRLKHEPGMADWRGGGTLRGRDVVMEMDAGKVEPKQAVPMPVGAGNGANDQAAWEQAFPMKQAVPITAAERNNGPPFTKTLEARSGASSQGEQRIAERNNGTAAAKTVSSGSRAIQAASITD</sequence>
<proteinExistence type="predicted"/>